<feature type="transmembrane region" description="Helical" evidence="1">
    <location>
        <begin position="6"/>
        <end position="22"/>
    </location>
</feature>
<evidence type="ECO:0000256" key="1">
    <source>
        <dbReference type="SAM" id="Phobius"/>
    </source>
</evidence>
<organism evidence="2 3">
    <name type="scientific">Syntrophomonas wolfei</name>
    <dbReference type="NCBI Taxonomy" id="863"/>
    <lineage>
        <taxon>Bacteria</taxon>
        <taxon>Bacillati</taxon>
        <taxon>Bacillota</taxon>
        <taxon>Clostridia</taxon>
        <taxon>Eubacteriales</taxon>
        <taxon>Syntrophomonadaceae</taxon>
        <taxon>Syntrophomonas</taxon>
    </lineage>
</organism>
<evidence type="ECO:0000313" key="2">
    <source>
        <dbReference type="EMBL" id="HBK53193.1"/>
    </source>
</evidence>
<keyword evidence="1" id="KW-0472">Membrane</keyword>
<dbReference type="AlphaFoldDB" id="A0A354YV04"/>
<sequence>MVWLLFAIYFAIIYIEVPGLLRGKMYRELGLFTAVLSLGIYLSLSQFYGWHIFNPFAPWIEVLMP</sequence>
<gene>
    <name evidence="2" type="ORF">DDZ44_04565</name>
</gene>
<keyword evidence="1" id="KW-0812">Transmembrane</keyword>
<dbReference type="Proteomes" id="UP000263273">
    <property type="component" value="Unassembled WGS sequence"/>
</dbReference>
<dbReference type="EMBL" id="DNZF01000099">
    <property type="protein sequence ID" value="HBK53193.1"/>
    <property type="molecule type" value="Genomic_DNA"/>
</dbReference>
<proteinExistence type="predicted"/>
<protein>
    <submittedName>
        <fullName evidence="2">Uncharacterized protein</fullName>
    </submittedName>
</protein>
<name>A0A354YV04_9FIRM</name>
<accession>A0A354YV04</accession>
<keyword evidence="1" id="KW-1133">Transmembrane helix</keyword>
<dbReference type="RefSeq" id="WP_082735944.1">
    <property type="nucleotide sequence ID" value="NZ_DCDX01000178.1"/>
</dbReference>
<evidence type="ECO:0000313" key="3">
    <source>
        <dbReference type="Proteomes" id="UP000263273"/>
    </source>
</evidence>
<reference evidence="2 3" key="1">
    <citation type="journal article" date="2018" name="Nat. Biotechnol.">
        <title>A standardized bacterial taxonomy based on genome phylogeny substantially revises the tree of life.</title>
        <authorList>
            <person name="Parks D.H."/>
            <person name="Chuvochina M."/>
            <person name="Waite D.W."/>
            <person name="Rinke C."/>
            <person name="Skarshewski A."/>
            <person name="Chaumeil P.A."/>
            <person name="Hugenholtz P."/>
        </authorList>
    </citation>
    <scope>NUCLEOTIDE SEQUENCE [LARGE SCALE GENOMIC DNA]</scope>
    <source>
        <strain evidence="2">UBA10948</strain>
    </source>
</reference>
<comment type="caution">
    <text evidence="2">The sequence shown here is derived from an EMBL/GenBank/DDBJ whole genome shotgun (WGS) entry which is preliminary data.</text>
</comment>
<feature type="transmembrane region" description="Helical" evidence="1">
    <location>
        <begin position="29"/>
        <end position="49"/>
    </location>
</feature>